<keyword evidence="4 8" id="KW-0479">Metal-binding</keyword>
<keyword evidence="12" id="KW-1185">Reference proteome</keyword>
<dbReference type="GO" id="GO:0003824">
    <property type="term" value="F:catalytic activity"/>
    <property type="evidence" value="ECO:0007669"/>
    <property type="project" value="InterPro"/>
</dbReference>
<dbReference type="Pfam" id="PF04055">
    <property type="entry name" value="Radical_SAM"/>
    <property type="match status" value="1"/>
</dbReference>
<dbReference type="EMBL" id="JAAITT010000020">
    <property type="protein sequence ID" value="NSJ49923.1"/>
    <property type="molecule type" value="Genomic_DNA"/>
</dbReference>
<reference evidence="11" key="2">
    <citation type="submission" date="2020-02" db="EMBL/GenBank/DDBJ databases">
        <authorList>
            <person name="Littmann E."/>
            <person name="Sorbara M."/>
        </authorList>
    </citation>
    <scope>NUCLEOTIDE SEQUENCE</scope>
    <source>
        <strain evidence="11">MSK.1.17</strain>
    </source>
</reference>
<dbReference type="RefSeq" id="WP_165642130.1">
    <property type="nucleotide sequence ID" value="NZ_JAAITT010000020.1"/>
</dbReference>
<dbReference type="PROSITE" id="PS51918">
    <property type="entry name" value="RADICAL_SAM"/>
    <property type="match status" value="1"/>
</dbReference>
<dbReference type="Gene3D" id="3.20.20.70">
    <property type="entry name" value="Aldolase class I"/>
    <property type="match status" value="1"/>
</dbReference>
<feature type="domain" description="Radical SAM core" evidence="9">
    <location>
        <begin position="93"/>
        <end position="309"/>
    </location>
</feature>
<dbReference type="SUPFAM" id="SSF102114">
    <property type="entry name" value="Radical SAM enzymes"/>
    <property type="match status" value="1"/>
</dbReference>
<evidence type="ECO:0000256" key="4">
    <source>
        <dbReference type="ARBA" id="ARBA00022723"/>
    </source>
</evidence>
<comment type="caution">
    <text evidence="10">The sequence shown here is derived from an EMBL/GenBank/DDBJ whole genome shotgun (WGS) entry which is preliminary data.</text>
</comment>
<keyword evidence="3" id="KW-0949">S-adenosyl-L-methionine</keyword>
<evidence type="ECO:0000256" key="7">
    <source>
        <dbReference type="ARBA" id="ARBA00023014"/>
    </source>
</evidence>
<dbReference type="Proteomes" id="UP001299608">
    <property type="component" value="Unassembled WGS sequence"/>
</dbReference>
<dbReference type="Proteomes" id="UP000669239">
    <property type="component" value="Unassembled WGS sequence"/>
</dbReference>
<dbReference type="InterPro" id="IPR007197">
    <property type="entry name" value="rSAM"/>
</dbReference>
<keyword evidence="5" id="KW-0663">Pyridoxal phosphate</keyword>
<proteinExistence type="predicted"/>
<dbReference type="SFLD" id="SFLDS00029">
    <property type="entry name" value="Radical_SAM"/>
    <property type="match status" value="1"/>
</dbReference>
<keyword evidence="2 8" id="KW-0004">4Fe-4S</keyword>
<dbReference type="SFLD" id="SFLDG01070">
    <property type="entry name" value="PLP-dependent"/>
    <property type="match status" value="1"/>
</dbReference>
<keyword evidence="7 8" id="KW-0411">Iron-sulfur</keyword>
<evidence type="ECO:0000256" key="2">
    <source>
        <dbReference type="ARBA" id="ARBA00022485"/>
    </source>
</evidence>
<organism evidence="10 13">
    <name type="scientific">Enterocloster aldenensis</name>
    <dbReference type="NCBI Taxonomy" id="358742"/>
    <lineage>
        <taxon>Bacteria</taxon>
        <taxon>Bacillati</taxon>
        <taxon>Bacillota</taxon>
        <taxon>Clostridia</taxon>
        <taxon>Lachnospirales</taxon>
        <taxon>Lachnospiraceae</taxon>
        <taxon>Enterocloster</taxon>
    </lineage>
</organism>
<evidence type="ECO:0000256" key="1">
    <source>
        <dbReference type="ARBA" id="ARBA00001933"/>
    </source>
</evidence>
<evidence type="ECO:0000313" key="13">
    <source>
        <dbReference type="Proteomes" id="UP001299608"/>
    </source>
</evidence>
<evidence type="ECO:0000256" key="5">
    <source>
        <dbReference type="ARBA" id="ARBA00022898"/>
    </source>
</evidence>
<dbReference type="NCBIfam" id="TIGR00238">
    <property type="entry name" value="KamA family radical SAM protein"/>
    <property type="match status" value="1"/>
</dbReference>
<dbReference type="CDD" id="cd01335">
    <property type="entry name" value="Radical_SAM"/>
    <property type="match status" value="1"/>
</dbReference>
<dbReference type="PANTHER" id="PTHR30538">
    <property type="entry name" value="LYSINE 2,3-AMINOMUTASE-RELATED"/>
    <property type="match status" value="1"/>
</dbReference>
<reference evidence="10" key="3">
    <citation type="submission" date="2022-01" db="EMBL/GenBank/DDBJ databases">
        <title>Collection of gut derived symbiotic bacterial strains cultured from healthy donors.</title>
        <authorList>
            <person name="Lin H."/>
            <person name="Kohout C."/>
            <person name="Waligurski E."/>
            <person name="Pamer E.G."/>
        </authorList>
    </citation>
    <scope>NUCLEOTIDE SEQUENCE</scope>
    <source>
        <strain evidence="10">DFI.6.55</strain>
    </source>
</reference>
<dbReference type="AlphaFoldDB" id="A0AAW5BXU6"/>
<evidence type="ECO:0000256" key="3">
    <source>
        <dbReference type="ARBA" id="ARBA00022691"/>
    </source>
</evidence>
<sequence length="367" mass="41821">MNWKEEVRTNITKASGLREYMNLTDSQIEHLDKILSQFPMTVTRYYLSLIDWDNPFCDPVFRMCIPSIEETDLSGDFDTSGEADNTVISGLQHKYDQTALILSTHRCAMYCRHCFRKRLVGISDDETADNIEEMAAYVSQHSEISNILISGGDAFLNSNQVIKRYLEQFSSIPHLDLIRFGTRIPVVLPMRIYDDPELLALLKTYTQKKQIYVVTQFNHPNELTDEARKAVKALLDSGIVVKNQTVLLKGVNDSIKTLESLLKDLTQSGVIPYYIFQCRPVSGVKNQFQLPLKQGYEIVEGAKHLQNGQGKCIRYAMSHVSGKIEILGPLPDGRMLFKYHQAKYDRDKGRIFAKDLAPDQAWLDGDI</sequence>
<reference evidence="11 12" key="1">
    <citation type="journal article" date="2020" name="Cell Host Microbe">
        <title>Functional and Genomic Variation between Human-Derived Isolates of Lachnospiraceae Reveals Inter- and Intra-Species Diversity.</title>
        <authorList>
            <person name="Sorbara M.T."/>
            <person name="Littmann E.R."/>
            <person name="Fontana E."/>
            <person name="Moody T.U."/>
            <person name="Kohout C.E."/>
            <person name="Gjonbalaj M."/>
            <person name="Eaton V."/>
            <person name="Seok R."/>
            <person name="Leiner I.M."/>
            <person name="Pamer E.G."/>
        </authorList>
    </citation>
    <scope>NUCLEOTIDE SEQUENCE [LARGE SCALE GENOMIC DNA]</scope>
    <source>
        <strain evidence="11 12">MSK.1.17</strain>
    </source>
</reference>
<feature type="binding site" evidence="8">
    <location>
        <position position="107"/>
    </location>
    <ligand>
        <name>[4Fe-4S] cluster</name>
        <dbReference type="ChEBI" id="CHEBI:49883"/>
        <note>4Fe-4S-S-AdoMet</note>
    </ligand>
</feature>
<dbReference type="InterPro" id="IPR013785">
    <property type="entry name" value="Aldolase_TIM"/>
</dbReference>
<evidence type="ECO:0000313" key="12">
    <source>
        <dbReference type="Proteomes" id="UP000669239"/>
    </source>
</evidence>
<gene>
    <name evidence="11" type="ORF">G5B36_14610</name>
    <name evidence="10" type="ORF">L0N08_22310</name>
</gene>
<evidence type="ECO:0000256" key="8">
    <source>
        <dbReference type="PIRSR" id="PIRSR004911-1"/>
    </source>
</evidence>
<accession>A0AAW5BXU6</accession>
<feature type="binding site" evidence="8">
    <location>
        <position position="114"/>
    </location>
    <ligand>
        <name>[4Fe-4S] cluster</name>
        <dbReference type="ChEBI" id="CHEBI:49883"/>
        <note>4Fe-4S-S-AdoMet</note>
    </ligand>
</feature>
<evidence type="ECO:0000313" key="11">
    <source>
        <dbReference type="EMBL" id="NSJ49923.1"/>
    </source>
</evidence>
<dbReference type="InterPro" id="IPR003739">
    <property type="entry name" value="Lys_aminomutase/Glu_NH3_mut"/>
</dbReference>
<dbReference type="PANTHER" id="PTHR30538:SF0">
    <property type="entry name" value="L-LYSINE 2,3-AMINOMUTASE AQ_1632-RELATED"/>
    <property type="match status" value="1"/>
</dbReference>
<feature type="binding site" evidence="8">
    <location>
        <position position="111"/>
    </location>
    <ligand>
        <name>[4Fe-4S] cluster</name>
        <dbReference type="ChEBI" id="CHEBI:49883"/>
        <note>4Fe-4S-S-AdoMet</note>
    </ligand>
</feature>
<evidence type="ECO:0000313" key="10">
    <source>
        <dbReference type="EMBL" id="MCG4748158.1"/>
    </source>
</evidence>
<comment type="cofactor">
    <cofactor evidence="1">
        <name>pyridoxal 5'-phosphate</name>
        <dbReference type="ChEBI" id="CHEBI:597326"/>
    </cofactor>
</comment>
<dbReference type="GO" id="GO:0046872">
    <property type="term" value="F:metal ion binding"/>
    <property type="evidence" value="ECO:0007669"/>
    <property type="project" value="UniProtKB-KW"/>
</dbReference>
<evidence type="ECO:0000259" key="9">
    <source>
        <dbReference type="PROSITE" id="PS51918"/>
    </source>
</evidence>
<protein>
    <submittedName>
        <fullName evidence="10">KamA family radical SAM protein</fullName>
    </submittedName>
</protein>
<dbReference type="EMBL" id="JAKNGE010000033">
    <property type="protein sequence ID" value="MCG4748158.1"/>
    <property type="molecule type" value="Genomic_DNA"/>
</dbReference>
<dbReference type="GO" id="GO:0051539">
    <property type="term" value="F:4 iron, 4 sulfur cluster binding"/>
    <property type="evidence" value="ECO:0007669"/>
    <property type="project" value="UniProtKB-KW"/>
</dbReference>
<dbReference type="PIRSF" id="PIRSF004911">
    <property type="entry name" value="DUF160"/>
    <property type="match status" value="1"/>
</dbReference>
<keyword evidence="6" id="KW-0408">Iron</keyword>
<name>A0AAW5BXU6_9FIRM</name>
<dbReference type="InterPro" id="IPR058240">
    <property type="entry name" value="rSAM_sf"/>
</dbReference>
<evidence type="ECO:0000256" key="6">
    <source>
        <dbReference type="ARBA" id="ARBA00023004"/>
    </source>
</evidence>